<dbReference type="Pfam" id="PF05735">
    <property type="entry name" value="TSP_C"/>
    <property type="match status" value="1"/>
</dbReference>
<dbReference type="GO" id="GO:0005509">
    <property type="term" value="F:calcium ion binding"/>
    <property type="evidence" value="ECO:0007669"/>
    <property type="project" value="InterPro"/>
</dbReference>
<evidence type="ECO:0000313" key="2">
    <source>
        <dbReference type="EMBL" id="PWR02405.1"/>
    </source>
</evidence>
<evidence type="ECO:0000259" key="1">
    <source>
        <dbReference type="PROSITE" id="PS51236"/>
    </source>
</evidence>
<proteinExistence type="predicted"/>
<organism evidence="2 3">
    <name type="scientific">Meridianimarinicoccus roseus</name>
    <dbReference type="NCBI Taxonomy" id="2072018"/>
    <lineage>
        <taxon>Bacteria</taxon>
        <taxon>Pseudomonadati</taxon>
        <taxon>Pseudomonadota</taxon>
        <taxon>Alphaproteobacteria</taxon>
        <taxon>Rhodobacterales</taxon>
        <taxon>Paracoccaceae</taxon>
        <taxon>Meridianimarinicoccus</taxon>
    </lineage>
</organism>
<keyword evidence="3" id="KW-1185">Reference proteome</keyword>
<accession>A0A2V2LAX6</accession>
<dbReference type="SUPFAM" id="SSF49899">
    <property type="entry name" value="Concanavalin A-like lectins/glucanases"/>
    <property type="match status" value="1"/>
</dbReference>
<dbReference type="OrthoDB" id="9152117at2"/>
<dbReference type="InterPro" id="IPR013320">
    <property type="entry name" value="ConA-like_dom_sf"/>
</dbReference>
<dbReference type="InterPro" id="IPR008859">
    <property type="entry name" value="Thrombospondin_C"/>
</dbReference>
<gene>
    <name evidence="2" type="ORF">DKT77_12010</name>
</gene>
<dbReference type="AlphaFoldDB" id="A0A2V2LAX6"/>
<evidence type="ECO:0000313" key="3">
    <source>
        <dbReference type="Proteomes" id="UP000245680"/>
    </source>
</evidence>
<dbReference type="GO" id="GO:0007155">
    <property type="term" value="P:cell adhesion"/>
    <property type="evidence" value="ECO:0007669"/>
    <property type="project" value="InterPro"/>
</dbReference>
<dbReference type="EMBL" id="QGKU01000038">
    <property type="protein sequence ID" value="PWR02405.1"/>
    <property type="molecule type" value="Genomic_DNA"/>
</dbReference>
<name>A0A2V2LAX6_9RHOB</name>
<dbReference type="GO" id="GO:0005576">
    <property type="term" value="C:extracellular region"/>
    <property type="evidence" value="ECO:0007669"/>
    <property type="project" value="InterPro"/>
</dbReference>
<dbReference type="PROSITE" id="PS51236">
    <property type="entry name" value="TSP_CTER"/>
    <property type="match status" value="1"/>
</dbReference>
<protein>
    <submittedName>
        <fullName evidence="2">PEP-CTERM sorting domain-containing protein</fullName>
    </submittedName>
</protein>
<comment type="caution">
    <text evidence="2">The sequence shown here is derived from an EMBL/GenBank/DDBJ whole genome shotgun (WGS) entry which is preliminary data.</text>
</comment>
<feature type="domain" description="TSP C-terminal" evidence="1">
    <location>
        <begin position="1"/>
        <end position="221"/>
    </location>
</feature>
<sequence>MASAAGVDLSGWVENGNPNNNAGTWTVQGVNSDSVLQSRNGTPTVFFDDGPTGTGTNAQGTQLSGTISVGSSTDDDFIGFVLGYQPNEINSATADFWLIDWKRGQQSGQTAGLALSHVSGNLTSTDTGVNGPWWQHDAPVTEVQRAVNLGTTGYAQNRLYAFDLEFTQNLIEVKVDGIVELSYTAAMNGGTFSNGAFGFYNFSQERVTYAGITQQQAPSIPVPAALPLILSGLGAMGALRLRRRND</sequence>
<dbReference type="Proteomes" id="UP000245680">
    <property type="component" value="Unassembled WGS sequence"/>
</dbReference>
<reference evidence="2 3" key="1">
    <citation type="submission" date="2018-05" db="EMBL/GenBank/DDBJ databases">
        <title>Rhodobacteraceae gen. nov., sp. nov. isolated from sea water.</title>
        <authorList>
            <person name="Ren Y."/>
        </authorList>
    </citation>
    <scope>NUCLEOTIDE SEQUENCE [LARGE SCALE GENOMIC DNA]</scope>
    <source>
        <strain evidence="2 3">TG-679</strain>
    </source>
</reference>
<dbReference type="Gene3D" id="2.60.120.200">
    <property type="match status" value="1"/>
</dbReference>